<dbReference type="PROSITE" id="PS51272">
    <property type="entry name" value="SLH"/>
    <property type="match status" value="2"/>
</dbReference>
<sequence length="932" mass="105954">MKTNKKILSILLILIIFLQGSILSVYSNENQLTFQSYEGIGHASELLNTINFQDIRGHWSEPAIQQASALGLVRGIGNRRFGPDQPLTYAQALTILVNGLGLEEEAQKYGESQAMPRVRDLIILSAADDWAKGHIQVATQENIVTQDEINKILNLSASRAEVLENQVQNQMDRYLNMDLNNTELGSIENQVRELTQLGATWNRPATREQLAIWVARALELEPVYGENIVKVYGLSDWREIETANIPYIEAILQKNIMTGVGNNRFSPRGQFTRGQMAQVISNIKDELFEKRGITVKRGEVVNSEELQQSGSTRGLLTIYNTDGSQNHISVEPPSKDIVAQRNNRLGLWSTLQNGDYITYYINEKNEIIFVQVGAEQEKKVEGFIDFVDNVNNQLIVTDFSNRKHILEVQANTVFFINDKPVSLKDLLFGQEIQAIVVGNRVRRVNGYLDEDPSKHGYISPGSKTKVGDVLFISKDDIEIKTSDGREKYIITSFTGILRGNGKAQLFEIKTGDRVILSFDDIYSPEIATIRVEDNERHIETVYRAVIEGVNPRRNEIILKDVSFYRNSSWNRHSNQKLTLRAEDNTIFDGNRKVTLRDLERAIGTEVYVAVENSFGVPRVAKMLLKQGSTVNHESKISSIQFGTNQMVVDNNRVNFHQGTIVVKNNRLVDVLNLDLNQTVYVVADLLRGVRNSAFIAIEGEGLLDPRTDETQIKIYRGKIEDIYDYSVTIGRLAYSFNYLQLLNNQWSQVPNRQRVTLTDDTYIFDSQLKLEVPTKAFLDSRFIDPNRVWDSELRDRLEQGYYRDKTAYFIVRESNYGGEPYSEVLAINITPSISSSSNVRFDHSAIGNVESINLDQEQITLRDVKHWNNLNSRWEPVRATEVVDLTRATIIVNDKPVDRDSFYRIKKGAQTYLVKVKNTSSGDEAYVLIIEQ</sequence>
<organism evidence="3 4">
    <name type="scientific">Serpentinicella alkaliphila</name>
    <dbReference type="NCBI Taxonomy" id="1734049"/>
    <lineage>
        <taxon>Bacteria</taxon>
        <taxon>Bacillati</taxon>
        <taxon>Bacillota</taxon>
        <taxon>Clostridia</taxon>
        <taxon>Peptostreptococcales</taxon>
        <taxon>Natronincolaceae</taxon>
        <taxon>Serpentinicella</taxon>
    </lineage>
</organism>
<feature type="domain" description="SLH" evidence="2">
    <location>
        <begin position="47"/>
        <end position="110"/>
    </location>
</feature>
<evidence type="ECO:0000313" key="3">
    <source>
        <dbReference type="EMBL" id="TCQ00493.1"/>
    </source>
</evidence>
<dbReference type="InterPro" id="IPR001119">
    <property type="entry name" value="SLH_dom"/>
</dbReference>
<dbReference type="RefSeq" id="WP_132849061.1">
    <property type="nucleotide sequence ID" value="NZ_CP058648.1"/>
</dbReference>
<evidence type="ECO:0000259" key="2">
    <source>
        <dbReference type="PROSITE" id="PS51272"/>
    </source>
</evidence>
<gene>
    <name evidence="3" type="ORF">EDD79_103110</name>
</gene>
<keyword evidence="1" id="KW-0677">Repeat</keyword>
<protein>
    <submittedName>
        <fullName evidence="3">S-layer family protein</fullName>
    </submittedName>
</protein>
<dbReference type="AlphaFoldDB" id="A0A4R2TYX1"/>
<dbReference type="Proteomes" id="UP000295504">
    <property type="component" value="Unassembled WGS sequence"/>
</dbReference>
<evidence type="ECO:0000313" key="4">
    <source>
        <dbReference type="Proteomes" id="UP000295504"/>
    </source>
</evidence>
<feature type="domain" description="SLH" evidence="2">
    <location>
        <begin position="231"/>
        <end position="294"/>
    </location>
</feature>
<evidence type="ECO:0000256" key="1">
    <source>
        <dbReference type="ARBA" id="ARBA00022737"/>
    </source>
</evidence>
<proteinExistence type="predicted"/>
<comment type="caution">
    <text evidence="3">The sequence shown here is derived from an EMBL/GenBank/DDBJ whole genome shotgun (WGS) entry which is preliminary data.</text>
</comment>
<dbReference type="EMBL" id="SLYC01000031">
    <property type="protein sequence ID" value="TCQ00493.1"/>
    <property type="molecule type" value="Genomic_DNA"/>
</dbReference>
<dbReference type="OrthoDB" id="1703838at2"/>
<keyword evidence="4" id="KW-1185">Reference proteome</keyword>
<reference evidence="3 4" key="1">
    <citation type="submission" date="2019-03" db="EMBL/GenBank/DDBJ databases">
        <title>Genomic Encyclopedia of Type Strains, Phase IV (KMG-IV): sequencing the most valuable type-strain genomes for metagenomic binning, comparative biology and taxonomic classification.</title>
        <authorList>
            <person name="Goeker M."/>
        </authorList>
    </citation>
    <scope>NUCLEOTIDE SEQUENCE [LARGE SCALE GENOMIC DNA]</scope>
    <source>
        <strain evidence="3 4">DSM 100013</strain>
    </source>
</reference>
<name>A0A4R2TYX1_9FIRM</name>
<dbReference type="Pfam" id="PF00395">
    <property type="entry name" value="SLH"/>
    <property type="match status" value="2"/>
</dbReference>
<accession>A0A4R2TYX1</accession>